<reference evidence="3 4" key="1">
    <citation type="journal article" date="2016" name="Nat. Commun.">
        <title>Thousands of microbial genomes shed light on interconnected biogeochemical processes in an aquifer system.</title>
        <authorList>
            <person name="Anantharaman K."/>
            <person name="Brown C.T."/>
            <person name="Hug L.A."/>
            <person name="Sharon I."/>
            <person name="Castelle C.J."/>
            <person name="Probst A.J."/>
            <person name="Thomas B.C."/>
            <person name="Singh A."/>
            <person name="Wilkins M.J."/>
            <person name="Karaoz U."/>
            <person name="Brodie E.L."/>
            <person name="Williams K.H."/>
            <person name="Hubbard S.S."/>
            <person name="Banfield J.F."/>
        </authorList>
    </citation>
    <scope>NUCLEOTIDE SEQUENCE [LARGE SCALE GENOMIC DNA]</scope>
</reference>
<feature type="coiled-coil region" evidence="1">
    <location>
        <begin position="62"/>
        <end position="96"/>
    </location>
</feature>
<dbReference type="AlphaFoldDB" id="A0A1G2DYJ3"/>
<evidence type="ECO:0000256" key="1">
    <source>
        <dbReference type="SAM" id="Coils"/>
    </source>
</evidence>
<evidence type="ECO:0000313" key="4">
    <source>
        <dbReference type="Proteomes" id="UP000178106"/>
    </source>
</evidence>
<feature type="region of interest" description="Disordered" evidence="2">
    <location>
        <begin position="1"/>
        <end position="28"/>
    </location>
</feature>
<feature type="compositionally biased region" description="Basic and acidic residues" evidence="2">
    <location>
        <begin position="16"/>
        <end position="28"/>
    </location>
</feature>
<keyword evidence="1" id="KW-0175">Coiled coil</keyword>
<dbReference type="EMBL" id="MHLU01000092">
    <property type="protein sequence ID" value="OGZ18442.1"/>
    <property type="molecule type" value="Genomic_DNA"/>
</dbReference>
<evidence type="ECO:0000256" key="2">
    <source>
        <dbReference type="SAM" id="MobiDB-lite"/>
    </source>
</evidence>
<proteinExistence type="predicted"/>
<sequence length="178" mass="20805">MYDDEDEYEEDDTENDPERLRSDEFNAQRGKDDRAFFDDLAKKEDERHNAMRADMKKRALVLSELDQKLRHKKTELHALEMKIMQEKDAIDFEQKKIYRMTVGMGNGDEASVRAIPILSKDIDKEDDDNGFSVSRAEANIKQMEEEKITLEKTISTMSVTVSEEQRALSQLQHTLLRM</sequence>
<feature type="compositionally biased region" description="Acidic residues" evidence="2">
    <location>
        <begin position="1"/>
        <end position="15"/>
    </location>
</feature>
<dbReference type="Proteomes" id="UP000178106">
    <property type="component" value="Unassembled WGS sequence"/>
</dbReference>
<evidence type="ECO:0000313" key="3">
    <source>
        <dbReference type="EMBL" id="OGZ18442.1"/>
    </source>
</evidence>
<comment type="caution">
    <text evidence="3">The sequence shown here is derived from an EMBL/GenBank/DDBJ whole genome shotgun (WGS) entry which is preliminary data.</text>
</comment>
<gene>
    <name evidence="3" type="ORF">A2494_01205</name>
</gene>
<name>A0A1G2DYJ3_9BACT</name>
<accession>A0A1G2DYJ3</accession>
<protein>
    <submittedName>
        <fullName evidence="3">Uncharacterized protein</fullName>
    </submittedName>
</protein>
<organism evidence="3 4">
    <name type="scientific">Candidatus Lloydbacteria bacterium RIFOXYC12_FULL_46_25</name>
    <dbReference type="NCBI Taxonomy" id="1798670"/>
    <lineage>
        <taxon>Bacteria</taxon>
        <taxon>Candidatus Lloydiibacteriota</taxon>
    </lineage>
</organism>